<feature type="region of interest" description="Disordered" evidence="1">
    <location>
        <begin position="83"/>
        <end position="104"/>
    </location>
</feature>
<dbReference type="Proteomes" id="UP001341840">
    <property type="component" value="Unassembled WGS sequence"/>
</dbReference>
<reference evidence="2 3" key="1">
    <citation type="journal article" date="2023" name="Plants (Basel)">
        <title>Bridging the Gap: Combining Genomics and Transcriptomics Approaches to Understand Stylosanthes scabra, an Orphan Legume from the Brazilian Caatinga.</title>
        <authorList>
            <person name="Ferreira-Neto J.R.C."/>
            <person name="da Silva M.D."/>
            <person name="Binneck E."/>
            <person name="de Melo N.F."/>
            <person name="da Silva R.H."/>
            <person name="de Melo A.L.T.M."/>
            <person name="Pandolfi V."/>
            <person name="Bustamante F.O."/>
            <person name="Brasileiro-Vidal A.C."/>
            <person name="Benko-Iseppon A.M."/>
        </authorList>
    </citation>
    <scope>NUCLEOTIDE SEQUENCE [LARGE SCALE GENOMIC DNA]</scope>
    <source>
        <tissue evidence="2">Leaves</tissue>
    </source>
</reference>
<sequence>MGTHMSPLHWRREGRFELPFTVYDIKADVELLFMTGGPGIGIGESYPFCNQGSKNRTEPAGSIGRTVNRCQVRSGLHLETANKKTARKPFNQTKTGRSNRTGPGRFSGKALHDVCLILFFDSSLFIPSTSQISNFCHKETLAAAPALFTPPTTVPPPSAASPSRAAVQPFSLPHLLSLPVKPPSMPLRCHCPFSYLVGVFVLIGFFNEALPHQHINTHWTILPSSTLFHFLLLTI</sequence>
<protein>
    <submittedName>
        <fullName evidence="2">Uncharacterized protein</fullName>
    </submittedName>
</protein>
<keyword evidence="3" id="KW-1185">Reference proteome</keyword>
<evidence type="ECO:0000256" key="1">
    <source>
        <dbReference type="SAM" id="MobiDB-lite"/>
    </source>
</evidence>
<gene>
    <name evidence="2" type="ORF">PIB30_000511</name>
</gene>
<dbReference type="EMBL" id="JASCZI010181244">
    <property type="protein sequence ID" value="MED6179398.1"/>
    <property type="molecule type" value="Genomic_DNA"/>
</dbReference>
<accession>A0ABU6W351</accession>
<proteinExistence type="predicted"/>
<organism evidence="2 3">
    <name type="scientific">Stylosanthes scabra</name>
    <dbReference type="NCBI Taxonomy" id="79078"/>
    <lineage>
        <taxon>Eukaryota</taxon>
        <taxon>Viridiplantae</taxon>
        <taxon>Streptophyta</taxon>
        <taxon>Embryophyta</taxon>
        <taxon>Tracheophyta</taxon>
        <taxon>Spermatophyta</taxon>
        <taxon>Magnoliopsida</taxon>
        <taxon>eudicotyledons</taxon>
        <taxon>Gunneridae</taxon>
        <taxon>Pentapetalae</taxon>
        <taxon>rosids</taxon>
        <taxon>fabids</taxon>
        <taxon>Fabales</taxon>
        <taxon>Fabaceae</taxon>
        <taxon>Papilionoideae</taxon>
        <taxon>50 kb inversion clade</taxon>
        <taxon>dalbergioids sensu lato</taxon>
        <taxon>Dalbergieae</taxon>
        <taxon>Pterocarpus clade</taxon>
        <taxon>Stylosanthes</taxon>
    </lineage>
</organism>
<name>A0ABU6W351_9FABA</name>
<evidence type="ECO:0000313" key="3">
    <source>
        <dbReference type="Proteomes" id="UP001341840"/>
    </source>
</evidence>
<comment type="caution">
    <text evidence="2">The sequence shown here is derived from an EMBL/GenBank/DDBJ whole genome shotgun (WGS) entry which is preliminary data.</text>
</comment>
<feature type="compositionally biased region" description="Polar residues" evidence="1">
    <location>
        <begin position="90"/>
        <end position="101"/>
    </location>
</feature>
<evidence type="ECO:0000313" key="2">
    <source>
        <dbReference type="EMBL" id="MED6179398.1"/>
    </source>
</evidence>